<dbReference type="EMBL" id="JBHSGA010000018">
    <property type="protein sequence ID" value="MFC4528155.1"/>
    <property type="molecule type" value="Genomic_DNA"/>
</dbReference>
<name>A0ABV9C591_9GAMM</name>
<accession>A0ABV9C591</accession>
<evidence type="ECO:0000313" key="1">
    <source>
        <dbReference type="EMBL" id="MFC4528155.1"/>
    </source>
</evidence>
<dbReference type="InterPro" id="IPR029032">
    <property type="entry name" value="AhpD-like"/>
</dbReference>
<dbReference type="PANTHER" id="PTHR35446:SF3">
    <property type="entry name" value="CMD DOMAIN-CONTAINING PROTEIN"/>
    <property type="match status" value="1"/>
</dbReference>
<comment type="caution">
    <text evidence="1">The sequence shown here is derived from an EMBL/GenBank/DDBJ whole genome shotgun (WGS) entry which is preliminary data.</text>
</comment>
<sequence>MSNFPVHTLNSAPDASKPALEGLQSAFGFIPNIAGAMSTSSVLINSLVALFHQVHGDGKGFSEPQIETVLLTDAVTNGCTWAVAFHTFLALKKGVALSEVQAIRDGDLPQDAKLQALSRVAKTLIEKRGRLSAHDKDVFLQAGFGPNQLLEVVAIVAASTITNYTGSVTQPPLEPDFQAHAWTAY</sequence>
<evidence type="ECO:0000313" key="2">
    <source>
        <dbReference type="Proteomes" id="UP001595961"/>
    </source>
</evidence>
<dbReference type="Gene3D" id="1.20.1290.10">
    <property type="entry name" value="AhpD-like"/>
    <property type="match status" value="1"/>
</dbReference>
<reference evidence="2" key="1">
    <citation type="journal article" date="2019" name="Int. J. Syst. Evol. Microbiol.">
        <title>The Global Catalogue of Microorganisms (GCM) 10K type strain sequencing project: providing services to taxonomists for standard genome sequencing and annotation.</title>
        <authorList>
            <consortium name="The Broad Institute Genomics Platform"/>
            <consortium name="The Broad Institute Genome Sequencing Center for Infectious Disease"/>
            <person name="Wu L."/>
            <person name="Ma J."/>
        </authorList>
    </citation>
    <scope>NUCLEOTIDE SEQUENCE [LARGE SCALE GENOMIC DNA]</scope>
    <source>
        <strain evidence="2">CCM 4481</strain>
    </source>
</reference>
<organism evidence="1 2">
    <name type="scientific">Dyella halodurans</name>
    <dbReference type="NCBI Taxonomy" id="1920171"/>
    <lineage>
        <taxon>Bacteria</taxon>
        <taxon>Pseudomonadati</taxon>
        <taxon>Pseudomonadota</taxon>
        <taxon>Gammaproteobacteria</taxon>
        <taxon>Lysobacterales</taxon>
        <taxon>Rhodanobacteraceae</taxon>
        <taxon>Dyella</taxon>
    </lineage>
</organism>
<gene>
    <name evidence="1" type="ORF">ACFO5W_16045</name>
</gene>
<dbReference type="RefSeq" id="WP_266148516.1">
    <property type="nucleotide sequence ID" value="NZ_CP064028.1"/>
</dbReference>
<protein>
    <submittedName>
        <fullName evidence="1">Carboxymuconolactone decarboxylase family protein</fullName>
    </submittedName>
</protein>
<keyword evidence="2" id="KW-1185">Reference proteome</keyword>
<dbReference type="SUPFAM" id="SSF69118">
    <property type="entry name" value="AhpD-like"/>
    <property type="match status" value="1"/>
</dbReference>
<dbReference type="Proteomes" id="UP001595961">
    <property type="component" value="Unassembled WGS sequence"/>
</dbReference>
<dbReference type="PANTHER" id="PTHR35446">
    <property type="entry name" value="SI:CH211-175M2.5"/>
    <property type="match status" value="1"/>
</dbReference>
<proteinExistence type="predicted"/>